<name>A0A9P4H320_9PLEO</name>
<evidence type="ECO:0000313" key="1">
    <source>
        <dbReference type="EMBL" id="KAF2026195.1"/>
    </source>
</evidence>
<dbReference type="EMBL" id="ML978248">
    <property type="protein sequence ID" value="KAF2026195.1"/>
    <property type="molecule type" value="Genomic_DNA"/>
</dbReference>
<protein>
    <recommendedName>
        <fullName evidence="3">Haloacid dehalogenase</fullName>
    </recommendedName>
</protein>
<dbReference type="PANTHER" id="PTHR46191:SF2">
    <property type="entry name" value="HALOACID DEHALOGENASE-LIKE HYDROLASE DOMAIN-CONTAINING PROTEIN 3"/>
    <property type="match status" value="1"/>
</dbReference>
<gene>
    <name evidence="1" type="ORF">EK21DRAFT_38909</name>
</gene>
<dbReference type="SUPFAM" id="SSF56784">
    <property type="entry name" value="HAD-like"/>
    <property type="match status" value="1"/>
</dbReference>
<dbReference type="Gene3D" id="3.40.50.1000">
    <property type="entry name" value="HAD superfamily/HAD-like"/>
    <property type="match status" value="1"/>
</dbReference>
<dbReference type="InterPro" id="IPR044924">
    <property type="entry name" value="HAD-SF_hydro_IA_REG-2-like_cap"/>
</dbReference>
<dbReference type="Gene3D" id="1.10.150.720">
    <property type="entry name" value="Haloacid dehalogenase-like hydrolase"/>
    <property type="match status" value="1"/>
</dbReference>
<dbReference type="AlphaFoldDB" id="A0A9P4H320"/>
<comment type="caution">
    <text evidence="1">The sequence shown here is derived from an EMBL/GenBank/DDBJ whole genome shotgun (WGS) entry which is preliminary data.</text>
</comment>
<keyword evidence="2" id="KW-1185">Reference proteome</keyword>
<dbReference type="GO" id="GO:0005634">
    <property type="term" value="C:nucleus"/>
    <property type="evidence" value="ECO:0007669"/>
    <property type="project" value="TreeGrafter"/>
</dbReference>
<proteinExistence type="predicted"/>
<dbReference type="Proteomes" id="UP000799777">
    <property type="component" value="Unassembled WGS sequence"/>
</dbReference>
<dbReference type="OrthoDB" id="444127at2759"/>
<accession>A0A9P4H320</accession>
<dbReference type="InterPro" id="IPR023214">
    <property type="entry name" value="HAD_sf"/>
</dbReference>
<evidence type="ECO:0008006" key="3">
    <source>
        <dbReference type="Google" id="ProtNLM"/>
    </source>
</evidence>
<dbReference type="PANTHER" id="PTHR46191">
    <property type="match status" value="1"/>
</dbReference>
<dbReference type="InterPro" id="IPR036412">
    <property type="entry name" value="HAD-like_sf"/>
</dbReference>
<feature type="non-terminal residue" evidence="1">
    <location>
        <position position="219"/>
    </location>
</feature>
<feature type="non-terminal residue" evidence="1">
    <location>
        <position position="1"/>
    </location>
</feature>
<organism evidence="1 2">
    <name type="scientific">Setomelanomma holmii</name>
    <dbReference type="NCBI Taxonomy" id="210430"/>
    <lineage>
        <taxon>Eukaryota</taxon>
        <taxon>Fungi</taxon>
        <taxon>Dikarya</taxon>
        <taxon>Ascomycota</taxon>
        <taxon>Pezizomycotina</taxon>
        <taxon>Dothideomycetes</taxon>
        <taxon>Pleosporomycetidae</taxon>
        <taxon>Pleosporales</taxon>
        <taxon>Pleosporineae</taxon>
        <taxon>Phaeosphaeriaceae</taxon>
        <taxon>Setomelanomma</taxon>
    </lineage>
</organism>
<dbReference type="InterPro" id="IPR051828">
    <property type="entry name" value="HAD-like_hydrolase_domain"/>
</dbReference>
<evidence type="ECO:0000313" key="2">
    <source>
        <dbReference type="Proteomes" id="UP000799777"/>
    </source>
</evidence>
<sequence>AKKNLLLCFDAFGTLFTPSTPIPRAYANAAVHHGIAIGASNEDIAKVGARFKEAFKDESKRNPNYGKATGLGAHKWWENIIRNTFTSFLKSGQEVPPALVTDLLERFSTKEGYHLHTDVIDFFAELRRKKSTGRTRSLSWPYDRTVVGIISNSDYRVPHILESFRLNVSKRRFGSSPFTKVSSDGEKTPVDDVDFVVLSYDVGHEKPDRRVFDAAVSML</sequence>
<reference evidence="1" key="1">
    <citation type="journal article" date="2020" name="Stud. Mycol.">
        <title>101 Dothideomycetes genomes: a test case for predicting lifestyles and emergence of pathogens.</title>
        <authorList>
            <person name="Haridas S."/>
            <person name="Albert R."/>
            <person name="Binder M."/>
            <person name="Bloem J."/>
            <person name="Labutti K."/>
            <person name="Salamov A."/>
            <person name="Andreopoulos B."/>
            <person name="Baker S."/>
            <person name="Barry K."/>
            <person name="Bills G."/>
            <person name="Bluhm B."/>
            <person name="Cannon C."/>
            <person name="Castanera R."/>
            <person name="Culley D."/>
            <person name="Daum C."/>
            <person name="Ezra D."/>
            <person name="Gonzalez J."/>
            <person name="Henrissat B."/>
            <person name="Kuo A."/>
            <person name="Liang C."/>
            <person name="Lipzen A."/>
            <person name="Lutzoni F."/>
            <person name="Magnuson J."/>
            <person name="Mondo S."/>
            <person name="Nolan M."/>
            <person name="Ohm R."/>
            <person name="Pangilinan J."/>
            <person name="Park H.-J."/>
            <person name="Ramirez L."/>
            <person name="Alfaro M."/>
            <person name="Sun H."/>
            <person name="Tritt A."/>
            <person name="Yoshinaga Y."/>
            <person name="Zwiers L.-H."/>
            <person name="Turgeon B."/>
            <person name="Goodwin S."/>
            <person name="Spatafora J."/>
            <person name="Crous P."/>
            <person name="Grigoriev I."/>
        </authorList>
    </citation>
    <scope>NUCLEOTIDE SEQUENCE</scope>
    <source>
        <strain evidence="1">CBS 110217</strain>
    </source>
</reference>